<keyword evidence="2" id="KW-0378">Hydrolase</keyword>
<dbReference type="SUPFAM" id="SSF57783">
    <property type="entry name" value="Zinc beta-ribbon"/>
    <property type="match status" value="1"/>
</dbReference>
<evidence type="ECO:0000259" key="4">
    <source>
        <dbReference type="PROSITE" id="PS51206"/>
    </source>
</evidence>
<dbReference type="InterPro" id="IPR014818">
    <property type="entry name" value="Phage/plasmid_primase_P4_C"/>
</dbReference>
<dbReference type="Pfam" id="PF19263">
    <property type="entry name" value="DUF5906"/>
    <property type="match status" value="1"/>
</dbReference>
<keyword evidence="1" id="KW-0547">Nucleotide-binding</keyword>
<organism evidence="5 6">
    <name type="scientific">Gluconobacter thailandicus NBRC 3257</name>
    <dbReference type="NCBI Taxonomy" id="1381097"/>
    <lineage>
        <taxon>Bacteria</taxon>
        <taxon>Pseudomonadati</taxon>
        <taxon>Pseudomonadota</taxon>
        <taxon>Alphaproteobacteria</taxon>
        <taxon>Acetobacterales</taxon>
        <taxon>Acetobacteraceae</taxon>
        <taxon>Gluconobacter</taxon>
    </lineage>
</organism>
<feature type="domain" description="SF3 helicase" evidence="4">
    <location>
        <begin position="436"/>
        <end position="595"/>
    </location>
</feature>
<dbReference type="InterPro" id="IPR051620">
    <property type="entry name" value="ORF904-like_C"/>
</dbReference>
<dbReference type="NCBIfam" id="NF011296">
    <property type="entry name" value="PRK14709.1"/>
    <property type="match status" value="1"/>
</dbReference>
<dbReference type="SUPFAM" id="SSF52540">
    <property type="entry name" value="P-loop containing nucleoside triphosphate hydrolases"/>
    <property type="match status" value="1"/>
</dbReference>
<dbReference type="InterPro" id="IPR006500">
    <property type="entry name" value="Helicase_put_C_phage/plasmid"/>
</dbReference>
<accession>A0ABQ0IVT7</accession>
<gene>
    <name evidence="5" type="ORF">NBRC3257_1308</name>
</gene>
<dbReference type="PANTHER" id="PTHR35372:SF2">
    <property type="entry name" value="SF3 HELICASE DOMAIN-CONTAINING PROTEIN"/>
    <property type="match status" value="1"/>
</dbReference>
<dbReference type="Gene3D" id="3.40.1360.10">
    <property type="match status" value="1"/>
</dbReference>
<keyword evidence="3" id="KW-0067">ATP-binding</keyword>
<dbReference type="NCBIfam" id="TIGR01613">
    <property type="entry name" value="primase_Cterm"/>
    <property type="match status" value="1"/>
</dbReference>
<evidence type="ECO:0000256" key="1">
    <source>
        <dbReference type="ARBA" id="ARBA00022741"/>
    </source>
</evidence>
<comment type="caution">
    <text evidence="5">The sequence shown here is derived from an EMBL/GenBank/DDBJ whole genome shotgun (WGS) entry which is preliminary data.</text>
</comment>
<dbReference type="PROSITE" id="PS51206">
    <property type="entry name" value="SF3_HELICASE_1"/>
    <property type="match status" value="1"/>
</dbReference>
<dbReference type="SUPFAM" id="SSF56731">
    <property type="entry name" value="DNA primase core"/>
    <property type="match status" value="1"/>
</dbReference>
<dbReference type="InterPro" id="IPR045455">
    <property type="entry name" value="NrS-1_pol-like_helicase"/>
</dbReference>
<dbReference type="InterPro" id="IPR034154">
    <property type="entry name" value="TOPRIM_DnaG/twinkle"/>
</dbReference>
<evidence type="ECO:0000256" key="3">
    <source>
        <dbReference type="ARBA" id="ARBA00022840"/>
    </source>
</evidence>
<proteinExistence type="predicted"/>
<dbReference type="Gene3D" id="3.40.50.300">
    <property type="entry name" value="P-loop containing nucleotide triphosphate hydrolases"/>
    <property type="match status" value="1"/>
</dbReference>
<protein>
    <submittedName>
        <fullName evidence="5">Phage/plasmid primase</fullName>
    </submittedName>
</protein>
<dbReference type="EMBL" id="BASM01000016">
    <property type="protein sequence ID" value="GAD26309.1"/>
    <property type="molecule type" value="Genomic_DNA"/>
</dbReference>
<dbReference type="PANTHER" id="PTHR35372">
    <property type="entry name" value="ATP BINDING PROTEIN-RELATED"/>
    <property type="match status" value="1"/>
</dbReference>
<keyword evidence="6" id="KW-1185">Reference proteome</keyword>
<evidence type="ECO:0000313" key="5">
    <source>
        <dbReference type="EMBL" id="GAD26309.1"/>
    </source>
</evidence>
<dbReference type="CDD" id="cd01029">
    <property type="entry name" value="TOPRIM_primases"/>
    <property type="match status" value="1"/>
</dbReference>
<dbReference type="Pfam" id="PF08706">
    <property type="entry name" value="D5_N"/>
    <property type="match status" value="1"/>
</dbReference>
<dbReference type="InterPro" id="IPR014015">
    <property type="entry name" value="Helicase_SF3_DNA-vir"/>
</dbReference>
<evidence type="ECO:0000313" key="6">
    <source>
        <dbReference type="Proteomes" id="UP000018209"/>
    </source>
</evidence>
<dbReference type="Proteomes" id="UP000018209">
    <property type="component" value="Unassembled WGS sequence"/>
</dbReference>
<sequence>MMSGTNIAAFQKNAKEVALALLGGPNRKMSKPHELRFGSRGSLAVDVEKGVWQDHESGTGGGMIELVMRQKSLDKSAAAKWLRDGGFLPERDQQPRSKPRVVENYDYLSADGEVLFRVVRLEPKDFRQQTPDGRGGWKWGAKGAKRVLYRLPRVLQAMEAGETVWIVEGEKSVHALEAIGLTATCSPGGAGKWNDDYGMALKGASVVVMPDNDDPGRKHADEVCKALSGQVRRLRMLTLPDLPSKGDVVDWLRKGGTAQELQRLADRVEQKAPAAQVDISAFPPTEDGIALAFEARFADQLRYDHNVGAWFEWAGSHWKREETRLAYHWCRTIARELVSSNSDGKTAAIMARASAARGVEAFAQTARAFAVTSAIWDTDPLLLGTPDGTVDLRTTQSRAARQEDYITRHVAVRPAEQPNCPIWDRFLFEATGGDHEMIRFLRAWCGYCLTGDTREHALLFIYGPGGNGKSVFINTVAGILGDYASNAAMETFVASGVDRHPTDLAMLRGARLVTASETEEGRPWAEARIKQLTGGDTITARFMRQDFFQYRPTFKLMIVGNHKPILHTVDEAMRRRFNILGFERKPDTPDPRLEVKLRDEWPAILRWMIEGAYDWQMNGLVRPRAVVDATAEYFSEQDVLGQWLDTACNVSPEREDTTQALFASWAELAKRSGEEIGSAKRFSSALQKRGFVLCRDPKGFRNQRGFRGLEVKPLSWADPQ</sequence>
<dbReference type="InterPro" id="IPR027417">
    <property type="entry name" value="P-loop_NTPase"/>
</dbReference>
<dbReference type="RefSeq" id="WP_007282908.1">
    <property type="nucleotide sequence ID" value="NZ_BASM01000016.1"/>
</dbReference>
<name>A0ABQ0IVT7_GLUTH</name>
<evidence type="ECO:0000256" key="2">
    <source>
        <dbReference type="ARBA" id="ARBA00022801"/>
    </source>
</evidence>
<reference evidence="5 6" key="1">
    <citation type="submission" date="2013-08" db="EMBL/GenBank/DDBJ databases">
        <title>Gluconobacter thailandicus NBRC 3257 whole genome sequence.</title>
        <authorList>
            <person name="Matsutani M."/>
            <person name="Yakushi T."/>
            <person name="Matsushita K."/>
        </authorList>
    </citation>
    <scope>NUCLEOTIDE SEQUENCE [LARGE SCALE GENOMIC DNA]</scope>
    <source>
        <strain evidence="5 6">NBRC 3257</strain>
    </source>
</reference>
<dbReference type="SMART" id="SM00885">
    <property type="entry name" value="D5_N"/>
    <property type="match status" value="1"/>
</dbReference>